<keyword evidence="3" id="KW-1185">Reference proteome</keyword>
<organism evidence="2 3">
    <name type="scientific">Amniculicola lignicola CBS 123094</name>
    <dbReference type="NCBI Taxonomy" id="1392246"/>
    <lineage>
        <taxon>Eukaryota</taxon>
        <taxon>Fungi</taxon>
        <taxon>Dikarya</taxon>
        <taxon>Ascomycota</taxon>
        <taxon>Pezizomycotina</taxon>
        <taxon>Dothideomycetes</taxon>
        <taxon>Pleosporomycetidae</taxon>
        <taxon>Pleosporales</taxon>
        <taxon>Amniculicolaceae</taxon>
        <taxon>Amniculicola</taxon>
    </lineage>
</organism>
<dbReference type="Gene3D" id="3.90.180.10">
    <property type="entry name" value="Medium-chain alcohol dehydrogenases, catalytic domain"/>
    <property type="match status" value="1"/>
</dbReference>
<sequence length="152" mass="16298">MSSASTTVSFSPSNAPRYLKPLLVVSKGIYAIEPAHPVPALLSNDEVLIKTHTVGLNPIIWKSVAYNFCLPEYPWITGRELAGTVAAVGSAITNLAVRDHVWTSTRYKDARAGCFQEYVAVRGHAVMPLPQHIPLESANCPGVAGLTAAMNL</sequence>
<name>A0A6A5WI65_9PLEO</name>
<dbReference type="AlphaFoldDB" id="A0A6A5WI65"/>
<dbReference type="Proteomes" id="UP000799779">
    <property type="component" value="Unassembled WGS sequence"/>
</dbReference>
<feature type="domain" description="Alcohol dehydrogenase-like N-terminal" evidence="1">
    <location>
        <begin position="44"/>
        <end position="131"/>
    </location>
</feature>
<dbReference type="Pfam" id="PF08240">
    <property type="entry name" value="ADH_N"/>
    <property type="match status" value="1"/>
</dbReference>
<dbReference type="InterPro" id="IPR011032">
    <property type="entry name" value="GroES-like_sf"/>
</dbReference>
<evidence type="ECO:0000313" key="3">
    <source>
        <dbReference type="Proteomes" id="UP000799779"/>
    </source>
</evidence>
<dbReference type="InterPro" id="IPR013154">
    <property type="entry name" value="ADH-like_N"/>
</dbReference>
<evidence type="ECO:0000313" key="2">
    <source>
        <dbReference type="EMBL" id="KAF2001590.1"/>
    </source>
</evidence>
<dbReference type="PANTHER" id="PTHR43482:SF2">
    <property type="entry name" value="ZINC-BINDING DEHYDROGENASE FAMILY, PUTATIVE (AFU_ORTHOLOGUE AFUA_3G15030)-RELATED"/>
    <property type="match status" value="1"/>
</dbReference>
<proteinExistence type="predicted"/>
<gene>
    <name evidence="2" type="ORF">P154DRAFT_562585</name>
</gene>
<dbReference type="SUPFAM" id="SSF50129">
    <property type="entry name" value="GroES-like"/>
    <property type="match status" value="1"/>
</dbReference>
<dbReference type="InterPro" id="IPR052585">
    <property type="entry name" value="Lipid_raft_assoc_Zn_ADH"/>
</dbReference>
<dbReference type="PANTHER" id="PTHR43482">
    <property type="entry name" value="PROTEIN AST1-RELATED"/>
    <property type="match status" value="1"/>
</dbReference>
<reference evidence="2" key="1">
    <citation type="journal article" date="2020" name="Stud. Mycol.">
        <title>101 Dothideomycetes genomes: a test case for predicting lifestyles and emergence of pathogens.</title>
        <authorList>
            <person name="Haridas S."/>
            <person name="Albert R."/>
            <person name="Binder M."/>
            <person name="Bloem J."/>
            <person name="Labutti K."/>
            <person name="Salamov A."/>
            <person name="Andreopoulos B."/>
            <person name="Baker S."/>
            <person name="Barry K."/>
            <person name="Bills G."/>
            <person name="Bluhm B."/>
            <person name="Cannon C."/>
            <person name="Castanera R."/>
            <person name="Culley D."/>
            <person name="Daum C."/>
            <person name="Ezra D."/>
            <person name="Gonzalez J."/>
            <person name="Henrissat B."/>
            <person name="Kuo A."/>
            <person name="Liang C."/>
            <person name="Lipzen A."/>
            <person name="Lutzoni F."/>
            <person name="Magnuson J."/>
            <person name="Mondo S."/>
            <person name="Nolan M."/>
            <person name="Ohm R."/>
            <person name="Pangilinan J."/>
            <person name="Park H.-J."/>
            <person name="Ramirez L."/>
            <person name="Alfaro M."/>
            <person name="Sun H."/>
            <person name="Tritt A."/>
            <person name="Yoshinaga Y."/>
            <person name="Zwiers L.-H."/>
            <person name="Turgeon B."/>
            <person name="Goodwin S."/>
            <person name="Spatafora J."/>
            <person name="Crous P."/>
            <person name="Grigoriev I."/>
        </authorList>
    </citation>
    <scope>NUCLEOTIDE SEQUENCE</scope>
    <source>
        <strain evidence="2">CBS 123094</strain>
    </source>
</reference>
<dbReference type="OrthoDB" id="10257049at2759"/>
<accession>A0A6A5WI65</accession>
<protein>
    <submittedName>
        <fullName evidence="2">GroES-like protein</fullName>
    </submittedName>
</protein>
<dbReference type="EMBL" id="ML977582">
    <property type="protein sequence ID" value="KAF2001590.1"/>
    <property type="molecule type" value="Genomic_DNA"/>
</dbReference>
<evidence type="ECO:0000259" key="1">
    <source>
        <dbReference type="Pfam" id="PF08240"/>
    </source>
</evidence>